<dbReference type="PANTHER" id="PTHR46077:SF1">
    <property type="entry name" value="TOP1 BINDING ARGININE_SERINE RICH PROTEIN, E3 UBIQUITIN LIGASE"/>
    <property type="match status" value="1"/>
</dbReference>
<dbReference type="CDD" id="cd23130">
    <property type="entry name" value="RING-HC_EHV1-like"/>
    <property type="match status" value="1"/>
</dbReference>
<protein>
    <recommendedName>
        <fullName evidence="10">E3 ubiquitin-protein ligase Topors</fullName>
        <ecNumber evidence="2">2.3.2.27</ecNumber>
    </recommendedName>
    <alternativeName>
        <fullName evidence="11">RING-type E3 ubiquitin transferase Topors</fullName>
    </alternativeName>
    <alternativeName>
        <fullName evidence="13">SUMO1-protein E3 ligase Topors</fullName>
    </alternativeName>
    <alternativeName>
        <fullName evidence="12">Topoisomerase I-binding RING finger protein</fullName>
    </alternativeName>
    <alternativeName>
        <fullName evidence="14">Topoisomerase I-binding arginine/serine-rich protein</fullName>
    </alternativeName>
    <alternativeName>
        <fullName evidence="15">Tumor suppressor p53-binding protein 3</fullName>
    </alternativeName>
</protein>
<dbReference type="GO" id="GO:0008270">
    <property type="term" value="F:zinc ion binding"/>
    <property type="evidence" value="ECO:0007669"/>
    <property type="project" value="UniProtKB-KW"/>
</dbReference>
<comment type="caution">
    <text evidence="19">The sequence shown here is derived from an EMBL/GenBank/DDBJ whole genome shotgun (WGS) entry which is preliminary data.</text>
</comment>
<keyword evidence="5 16" id="KW-0863">Zinc-finger</keyword>
<evidence type="ECO:0000256" key="16">
    <source>
        <dbReference type="PROSITE-ProRule" id="PRU00175"/>
    </source>
</evidence>
<evidence type="ECO:0000256" key="10">
    <source>
        <dbReference type="ARBA" id="ARBA00071236"/>
    </source>
</evidence>
<dbReference type="PANTHER" id="PTHR46077">
    <property type="entry name" value="E3 UBIQUITIN-PROTEIN LIGASE TOPORS"/>
    <property type="match status" value="1"/>
</dbReference>
<dbReference type="EC" id="2.3.2.27" evidence="2"/>
<feature type="domain" description="RING-type" evidence="18">
    <location>
        <begin position="12"/>
        <end position="51"/>
    </location>
</feature>
<name>A0ABC9Y453_GRUJA</name>
<gene>
    <name evidence="19" type="ORF">GRJ2_002948900</name>
</gene>
<evidence type="ECO:0000256" key="7">
    <source>
        <dbReference type="ARBA" id="ARBA00022833"/>
    </source>
</evidence>
<evidence type="ECO:0000256" key="1">
    <source>
        <dbReference type="ARBA" id="ARBA00000900"/>
    </source>
</evidence>
<dbReference type="GO" id="GO:0032391">
    <property type="term" value="C:photoreceptor connecting cilium"/>
    <property type="evidence" value="ECO:0007669"/>
    <property type="project" value="UniProtKB-ARBA"/>
</dbReference>
<evidence type="ECO:0000259" key="18">
    <source>
        <dbReference type="PROSITE" id="PS50089"/>
    </source>
</evidence>
<organism evidence="19 20">
    <name type="scientific">Grus japonensis</name>
    <name type="common">Japanese crane</name>
    <name type="synonym">Red-crowned crane</name>
    <dbReference type="NCBI Taxonomy" id="30415"/>
    <lineage>
        <taxon>Eukaryota</taxon>
        <taxon>Metazoa</taxon>
        <taxon>Chordata</taxon>
        <taxon>Craniata</taxon>
        <taxon>Vertebrata</taxon>
        <taxon>Euteleostomi</taxon>
        <taxon>Archelosauria</taxon>
        <taxon>Archosauria</taxon>
        <taxon>Dinosauria</taxon>
        <taxon>Saurischia</taxon>
        <taxon>Theropoda</taxon>
        <taxon>Coelurosauria</taxon>
        <taxon>Aves</taxon>
        <taxon>Neognathae</taxon>
        <taxon>Neoaves</taxon>
        <taxon>Gruiformes</taxon>
        <taxon>Gruidae</taxon>
        <taxon>Grus</taxon>
    </lineage>
</organism>
<reference evidence="19 20" key="1">
    <citation type="submission" date="2024-06" db="EMBL/GenBank/DDBJ databases">
        <title>The draft genome of Grus japonensis, version 3.</title>
        <authorList>
            <person name="Nabeshima K."/>
            <person name="Suzuki S."/>
            <person name="Onuma M."/>
        </authorList>
    </citation>
    <scope>NUCLEOTIDE SEQUENCE [LARGE SCALE GENOMIC DNA]</scope>
    <source>
        <strain evidence="19 20">451A</strain>
    </source>
</reference>
<accession>A0ABC9Y453</accession>
<dbReference type="PROSITE" id="PS50089">
    <property type="entry name" value="ZF_RING_2"/>
    <property type="match status" value="1"/>
</dbReference>
<keyword evidence="6" id="KW-0833">Ubl conjugation pathway</keyword>
<keyword evidence="8" id="KW-0805">Transcription regulation</keyword>
<dbReference type="InterPro" id="IPR001841">
    <property type="entry name" value="Znf_RING"/>
</dbReference>
<evidence type="ECO:0000256" key="14">
    <source>
        <dbReference type="ARBA" id="ARBA00079184"/>
    </source>
</evidence>
<dbReference type="EMBL" id="BAAFJT010000040">
    <property type="protein sequence ID" value="GAB0204833.1"/>
    <property type="molecule type" value="Genomic_DNA"/>
</dbReference>
<dbReference type="FunFam" id="3.30.40.10:FF:000136">
    <property type="entry name" value="E3 ubiquitin-protein ligase Topors"/>
    <property type="match status" value="1"/>
</dbReference>
<dbReference type="InterPro" id="IPR013083">
    <property type="entry name" value="Znf_RING/FYVE/PHD"/>
</dbReference>
<dbReference type="GO" id="GO:0008630">
    <property type="term" value="P:intrinsic apoptotic signaling pathway in response to DNA damage"/>
    <property type="evidence" value="ECO:0007669"/>
    <property type="project" value="UniProtKB-ARBA"/>
</dbReference>
<evidence type="ECO:0000256" key="6">
    <source>
        <dbReference type="ARBA" id="ARBA00022786"/>
    </source>
</evidence>
<feature type="compositionally biased region" description="Low complexity" evidence="17">
    <location>
        <begin position="226"/>
        <end position="247"/>
    </location>
</feature>
<evidence type="ECO:0000256" key="4">
    <source>
        <dbReference type="ARBA" id="ARBA00022723"/>
    </source>
</evidence>
<dbReference type="InterPro" id="IPR017907">
    <property type="entry name" value="Znf_RING_CS"/>
</dbReference>
<evidence type="ECO:0000256" key="17">
    <source>
        <dbReference type="SAM" id="MobiDB-lite"/>
    </source>
</evidence>
<evidence type="ECO:0000256" key="9">
    <source>
        <dbReference type="ARBA" id="ARBA00023163"/>
    </source>
</evidence>
<dbReference type="Gene3D" id="3.30.40.10">
    <property type="entry name" value="Zinc/RING finger domain, C3HC4 (zinc finger)"/>
    <property type="match status" value="1"/>
</dbReference>
<evidence type="ECO:0000313" key="20">
    <source>
        <dbReference type="Proteomes" id="UP001623348"/>
    </source>
</evidence>
<keyword evidence="9" id="KW-0804">Transcription</keyword>
<evidence type="ECO:0000256" key="2">
    <source>
        <dbReference type="ARBA" id="ARBA00012483"/>
    </source>
</evidence>
<feature type="region of interest" description="Disordered" evidence="17">
    <location>
        <begin position="211"/>
        <end position="308"/>
    </location>
</feature>
<evidence type="ECO:0000256" key="13">
    <source>
        <dbReference type="ARBA" id="ARBA00079040"/>
    </source>
</evidence>
<dbReference type="Pfam" id="PF13923">
    <property type="entry name" value="zf-C3HC4_2"/>
    <property type="match status" value="1"/>
</dbReference>
<sequence>MESMATELEDRCPICLDSWEEASFVVPCFHRFCYPCILRWAESKPECPLCKRGILSILHSVRADDDYMEHVITPSVTPSAIVRQAGGAAHDLHHPAAPQPPAAGGVPRGPVGGLQPEEWVVLFRDHPTLLETLLPWVQPRLRQIFRNNRMEAATVEDTLMAVLTNHGMDEELLVQMLGASLQNRTVTFVQQLMRVAVRRCGREARRLLGQQQGLPALAVPPPPDPAWRSSPAPHPQPVVGVPAASPLLPLPSPPEQEEPQEEPGQAVPGPSTSSRGTEGSPEGPRRPPKRRAGSSEASPGSKKPAPRR</sequence>
<evidence type="ECO:0000313" key="19">
    <source>
        <dbReference type="EMBL" id="GAB0204833.1"/>
    </source>
</evidence>
<dbReference type="AlphaFoldDB" id="A0ABC9Y453"/>
<dbReference type="GO" id="GO:0061630">
    <property type="term" value="F:ubiquitin protein ligase activity"/>
    <property type="evidence" value="ECO:0007669"/>
    <property type="project" value="UniProtKB-EC"/>
</dbReference>
<evidence type="ECO:0000256" key="11">
    <source>
        <dbReference type="ARBA" id="ARBA00076856"/>
    </source>
</evidence>
<evidence type="ECO:0000256" key="8">
    <source>
        <dbReference type="ARBA" id="ARBA00023015"/>
    </source>
</evidence>
<dbReference type="Proteomes" id="UP001623348">
    <property type="component" value="Unassembled WGS sequence"/>
</dbReference>
<keyword evidence="3" id="KW-0808">Transferase</keyword>
<dbReference type="SUPFAM" id="SSF57850">
    <property type="entry name" value="RING/U-box"/>
    <property type="match status" value="1"/>
</dbReference>
<dbReference type="PROSITE" id="PS00518">
    <property type="entry name" value="ZF_RING_1"/>
    <property type="match status" value="1"/>
</dbReference>
<evidence type="ECO:0000256" key="3">
    <source>
        <dbReference type="ARBA" id="ARBA00022679"/>
    </source>
</evidence>
<comment type="catalytic activity">
    <reaction evidence="1">
        <text>S-ubiquitinyl-[E2 ubiquitin-conjugating enzyme]-L-cysteine + [acceptor protein]-L-lysine = [E2 ubiquitin-conjugating enzyme]-L-cysteine + N(6)-ubiquitinyl-[acceptor protein]-L-lysine.</text>
        <dbReference type="EC" id="2.3.2.27"/>
    </reaction>
</comment>
<keyword evidence="20" id="KW-1185">Reference proteome</keyword>
<dbReference type="SMART" id="SM00184">
    <property type="entry name" value="RING"/>
    <property type="match status" value="1"/>
</dbReference>
<evidence type="ECO:0000256" key="15">
    <source>
        <dbReference type="ARBA" id="ARBA00082108"/>
    </source>
</evidence>
<evidence type="ECO:0000256" key="12">
    <source>
        <dbReference type="ARBA" id="ARBA00076940"/>
    </source>
</evidence>
<evidence type="ECO:0000256" key="5">
    <source>
        <dbReference type="ARBA" id="ARBA00022771"/>
    </source>
</evidence>
<keyword evidence="4" id="KW-0479">Metal-binding</keyword>
<feature type="region of interest" description="Disordered" evidence="17">
    <location>
        <begin position="87"/>
        <end position="109"/>
    </location>
</feature>
<proteinExistence type="predicted"/>
<keyword evidence="7" id="KW-0862">Zinc</keyword>